<organism evidence="10 11">
    <name type="scientific">Actinomycetospora endophytica</name>
    <dbReference type="NCBI Taxonomy" id="2291215"/>
    <lineage>
        <taxon>Bacteria</taxon>
        <taxon>Bacillati</taxon>
        <taxon>Actinomycetota</taxon>
        <taxon>Actinomycetes</taxon>
        <taxon>Pseudonocardiales</taxon>
        <taxon>Pseudonocardiaceae</taxon>
        <taxon>Actinomycetospora</taxon>
    </lineage>
</organism>
<evidence type="ECO:0000256" key="5">
    <source>
        <dbReference type="ARBA" id="ARBA00022777"/>
    </source>
</evidence>
<evidence type="ECO:0000256" key="2">
    <source>
        <dbReference type="ARBA" id="ARBA00022527"/>
    </source>
</evidence>
<dbReference type="PANTHER" id="PTHR43289">
    <property type="entry name" value="MITOGEN-ACTIVATED PROTEIN KINASE KINASE KINASE 20-RELATED"/>
    <property type="match status" value="1"/>
</dbReference>
<dbReference type="InterPro" id="IPR000719">
    <property type="entry name" value="Prot_kinase_dom"/>
</dbReference>
<keyword evidence="11" id="KW-1185">Reference proteome</keyword>
<dbReference type="SUPFAM" id="SSF52540">
    <property type="entry name" value="P-loop containing nucleoside triphosphate hydrolases"/>
    <property type="match status" value="1"/>
</dbReference>
<dbReference type="InterPro" id="IPR011009">
    <property type="entry name" value="Kinase-like_dom_sf"/>
</dbReference>
<gene>
    <name evidence="10" type="ORF">LQ327_21475</name>
</gene>
<dbReference type="PANTHER" id="PTHR43289:SF6">
    <property type="entry name" value="SERINE_THREONINE-PROTEIN KINASE NEKL-3"/>
    <property type="match status" value="1"/>
</dbReference>
<accession>A0ABS8PCD5</accession>
<keyword evidence="2 10" id="KW-0723">Serine/threonine-protein kinase</keyword>
<keyword evidence="6 7" id="KW-0067">ATP-binding</keyword>
<protein>
    <recommendedName>
        <fullName evidence="1">non-specific serine/threonine protein kinase</fullName>
        <ecNumber evidence="1">2.7.11.1</ecNumber>
    </recommendedName>
</protein>
<evidence type="ECO:0000256" key="4">
    <source>
        <dbReference type="ARBA" id="ARBA00022741"/>
    </source>
</evidence>
<feature type="region of interest" description="Disordered" evidence="8">
    <location>
        <begin position="281"/>
        <end position="340"/>
    </location>
</feature>
<feature type="compositionally biased region" description="Low complexity" evidence="8">
    <location>
        <begin position="483"/>
        <end position="493"/>
    </location>
</feature>
<dbReference type="InterPro" id="IPR017441">
    <property type="entry name" value="Protein_kinase_ATP_BS"/>
</dbReference>
<comment type="caution">
    <text evidence="10">The sequence shown here is derived from an EMBL/GenBank/DDBJ whole genome shotgun (WGS) entry which is preliminary data.</text>
</comment>
<reference evidence="10 11" key="1">
    <citation type="submission" date="2021-11" db="EMBL/GenBank/DDBJ databases">
        <title>Draft genome sequence of Actinomycetospora sp. SF1 isolated from the rhizosphere soil.</title>
        <authorList>
            <person name="Duangmal K."/>
            <person name="Chantavorakit T."/>
        </authorList>
    </citation>
    <scope>NUCLEOTIDE SEQUENCE [LARGE SCALE GENOMIC DNA]</scope>
    <source>
        <strain evidence="10 11">TBRC 5722</strain>
    </source>
</reference>
<dbReference type="EC" id="2.7.11.1" evidence="1"/>
<feature type="region of interest" description="Disordered" evidence="8">
    <location>
        <begin position="477"/>
        <end position="508"/>
    </location>
</feature>
<feature type="binding site" evidence="7">
    <location>
        <position position="43"/>
    </location>
    <ligand>
        <name>ATP</name>
        <dbReference type="ChEBI" id="CHEBI:30616"/>
    </ligand>
</feature>
<sequence>MTAESGVGATIGRYRLDGRLGRGGMGEVFRAFDTGRERSVALKVLLRELSVDDEFVARFRREARVAARLSEPHILPIHDFGEIDGRLFIDMRLVDGPDLASVLSAGPMAPDRAAAVVSQVASGLEAAHREGLVHRDVKPGNVLLAAQDPVFAYLTDFGVAAEQGRSENLTSTGTVIGTVAYLAPEMFDGTQSGAASDIYALGCVLAEMLLGHRPFRTSSIAEAMHAHFTEPPPRPSLTRPEVPAAFDEIIARAMAKEPRQRYATAGEMGAAVLAAVRTPTDSPGATALMARPSARTSSGSPPDTARSAVPGPDTTSGSGPVRTTITGSRPPRPFELLGPRVGRIPLRPDYRTTTEPLRYPAVIPFLGNQRFVDLVRQWIRFSPGGSLLLTGLEGSGRTTVVARALDELHTELVTTEPEQTPLVVVWESVARPMAPTELIVRMLRGLAEALDRNGLLARLHEEVGDLVETAHRRSATTLWGPHAGAAEGLSSGSGRKRRSSGGDQPAQPYGVAEAEYDFLRLVAALTPGETGEDPSSRRWFRREAAPAWTGRVVVVVDELDQLTRDPAGLASFEELLRTLMNTLTASSAHVVFVAGADVGDLARRSQSRGSTIWASVFGRPLYLNGLPPSAPAELLAGLFTGGDPGVHPELPDYLEYRSRGLPRLLLHELDELVEWHPDGPHVVIDPANALLVAFYASLERRVGPLWAQGRPRGALADPVDVDARRSATYLVVDWILERRGTMFTASDFLADRAAGASRRDLTSDDECLGILHELTTVGVLDAREAGSALVTAVGGSGPAETVYRLSRPLADAVARVAPTHRELGRVGEGRYVLVEELGRSVLGRTYRAHDAVVGRDVAIRTIDVRAHDDTARERFRRELDLARRLVHPLLATTIATLDDAANPGLVSDFVVGLSLADLVARGPLRPPVAVDLTLGLVDLLRYLDDQGVVRLDLKPSHIVVTADGRPVVVELGLARRVGDGETRLTGAGVVVGTPLYLSPEQLQGKPVDVRSDLYALGLILVEMLLGYPVRGGTVATIVARAATYRPDLSGLPGSPELREVLTTLLDPDPEARPEDAAALAAALEALPERDEE</sequence>
<dbReference type="PROSITE" id="PS50011">
    <property type="entry name" value="PROTEIN_KINASE_DOM"/>
    <property type="match status" value="2"/>
</dbReference>
<feature type="compositionally biased region" description="Polar residues" evidence="8">
    <location>
        <begin position="313"/>
        <end position="327"/>
    </location>
</feature>
<dbReference type="GO" id="GO:0004674">
    <property type="term" value="F:protein serine/threonine kinase activity"/>
    <property type="evidence" value="ECO:0007669"/>
    <property type="project" value="UniProtKB-KW"/>
</dbReference>
<dbReference type="PROSITE" id="PS00107">
    <property type="entry name" value="PROTEIN_KINASE_ATP"/>
    <property type="match status" value="1"/>
</dbReference>
<dbReference type="Proteomes" id="UP001199469">
    <property type="component" value="Unassembled WGS sequence"/>
</dbReference>
<evidence type="ECO:0000259" key="9">
    <source>
        <dbReference type="PROSITE" id="PS50011"/>
    </source>
</evidence>
<dbReference type="SMART" id="SM00220">
    <property type="entry name" value="S_TKc"/>
    <property type="match status" value="2"/>
</dbReference>
<evidence type="ECO:0000256" key="1">
    <source>
        <dbReference type="ARBA" id="ARBA00012513"/>
    </source>
</evidence>
<dbReference type="RefSeq" id="WP_230737806.1">
    <property type="nucleotide sequence ID" value="NZ_JAJNDB010000005.1"/>
</dbReference>
<dbReference type="CDD" id="cd14014">
    <property type="entry name" value="STKc_PknB_like"/>
    <property type="match status" value="2"/>
</dbReference>
<evidence type="ECO:0000313" key="11">
    <source>
        <dbReference type="Proteomes" id="UP001199469"/>
    </source>
</evidence>
<dbReference type="PROSITE" id="PS00108">
    <property type="entry name" value="PROTEIN_KINASE_ST"/>
    <property type="match status" value="1"/>
</dbReference>
<dbReference type="Gene3D" id="1.10.510.10">
    <property type="entry name" value="Transferase(Phosphotransferase) domain 1"/>
    <property type="match status" value="2"/>
</dbReference>
<dbReference type="InterPro" id="IPR008271">
    <property type="entry name" value="Ser/Thr_kinase_AS"/>
</dbReference>
<dbReference type="Gene3D" id="3.40.50.300">
    <property type="entry name" value="P-loop containing nucleotide triphosphate hydrolases"/>
    <property type="match status" value="1"/>
</dbReference>
<dbReference type="InterPro" id="IPR027417">
    <property type="entry name" value="P-loop_NTPase"/>
</dbReference>
<keyword evidence="4 7" id="KW-0547">Nucleotide-binding</keyword>
<evidence type="ECO:0000256" key="6">
    <source>
        <dbReference type="ARBA" id="ARBA00022840"/>
    </source>
</evidence>
<dbReference type="Gene3D" id="3.30.200.20">
    <property type="entry name" value="Phosphorylase Kinase, domain 1"/>
    <property type="match status" value="2"/>
</dbReference>
<evidence type="ECO:0000256" key="8">
    <source>
        <dbReference type="SAM" id="MobiDB-lite"/>
    </source>
</evidence>
<feature type="domain" description="Protein kinase" evidence="9">
    <location>
        <begin position="831"/>
        <end position="1086"/>
    </location>
</feature>
<evidence type="ECO:0000313" key="10">
    <source>
        <dbReference type="EMBL" id="MCD2195944.1"/>
    </source>
</evidence>
<keyword evidence="5 10" id="KW-0418">Kinase</keyword>
<evidence type="ECO:0000256" key="7">
    <source>
        <dbReference type="PROSITE-ProRule" id="PRU10141"/>
    </source>
</evidence>
<name>A0ABS8PCD5_9PSEU</name>
<evidence type="ECO:0000256" key="3">
    <source>
        <dbReference type="ARBA" id="ARBA00022679"/>
    </source>
</evidence>
<dbReference type="SUPFAM" id="SSF56112">
    <property type="entry name" value="Protein kinase-like (PK-like)"/>
    <property type="match status" value="2"/>
</dbReference>
<dbReference type="EMBL" id="JAJNDB010000005">
    <property type="protein sequence ID" value="MCD2195944.1"/>
    <property type="molecule type" value="Genomic_DNA"/>
</dbReference>
<keyword evidence="3" id="KW-0808">Transferase</keyword>
<proteinExistence type="predicted"/>
<feature type="domain" description="Protein kinase" evidence="9">
    <location>
        <begin position="14"/>
        <end position="273"/>
    </location>
</feature>
<dbReference type="Pfam" id="PF00069">
    <property type="entry name" value="Pkinase"/>
    <property type="match status" value="2"/>
</dbReference>